<proteinExistence type="predicted"/>
<dbReference type="InterPro" id="IPR024463">
    <property type="entry name" value="Transposase_TnpC_homeodom"/>
</dbReference>
<dbReference type="Pfam" id="PF13005">
    <property type="entry name" value="zf-IS66"/>
    <property type="match status" value="1"/>
</dbReference>
<dbReference type="InterPro" id="IPR024474">
    <property type="entry name" value="Znf_dom_IS66"/>
</dbReference>
<dbReference type="InterPro" id="IPR039552">
    <property type="entry name" value="IS66_C"/>
</dbReference>
<dbReference type="PANTHER" id="PTHR33678">
    <property type="entry name" value="BLL1576 PROTEIN"/>
    <property type="match status" value="1"/>
</dbReference>
<evidence type="ECO:0000256" key="1">
    <source>
        <dbReference type="SAM" id="MobiDB-lite"/>
    </source>
</evidence>
<dbReference type="Proteomes" id="UP001314635">
    <property type="component" value="Unassembled WGS sequence"/>
</dbReference>
<dbReference type="PANTHER" id="PTHR33678:SF1">
    <property type="entry name" value="BLL1576 PROTEIN"/>
    <property type="match status" value="1"/>
</dbReference>
<sequence length="534" mass="59268">MDDVTDQLPSDIDALQALVTAARAERDAAIAMCDAAITARDHALSQMDRLRHLLRQLQRAQFGRRSEKLDPEQLQLAIEDIEQAVAANEAAEDKKDPAGARQRAEQRRAHRGSLPPHLPHIDVTIAPEDTNCPCCHAAMHVIGEETSKRLDVVPAQFRMIVTHRPKYACRACTGGVVQAPAPERLIKGGLPTEAMVAHVLVAKYAWHLPLHRQAQMLLAQGIDIKRAVLAFWVGYAAAELHPLWRRLREIILTASKIAVDETMAPVLEPGRGRTKKGFFWAIARDDRPWGGADPPAVAYTYAPGRGAIHALELLDGYRGIVQCDGYAAYKTLANGPAGEAITLAFCWSHLRRRFYDVAENGPAPIASEALARIAALYGIEKTISGRSAEERRAIRQERSKPIVLALETWFELQLTRVSGKAKIAEHIRYALNHWDGLTRFLDDGRIELDTNIVERSIRPLVLNRKNALFAGHDQGAENWACIASLIETCKLCGVEPQAYLTDVLTRLVNLWPASRLDELMPWAWAKQHASQLAV</sequence>
<feature type="domain" description="Transposase IS66 C-terminal" evidence="5">
    <location>
        <begin position="484"/>
        <end position="522"/>
    </location>
</feature>
<evidence type="ECO:0000259" key="4">
    <source>
        <dbReference type="Pfam" id="PF13007"/>
    </source>
</evidence>
<evidence type="ECO:0000313" key="7">
    <source>
        <dbReference type="Proteomes" id="UP001314635"/>
    </source>
</evidence>
<evidence type="ECO:0000259" key="2">
    <source>
        <dbReference type="Pfam" id="PF03050"/>
    </source>
</evidence>
<evidence type="ECO:0000313" key="6">
    <source>
        <dbReference type="EMBL" id="MBR1135180.1"/>
    </source>
</evidence>
<keyword evidence="7" id="KW-1185">Reference proteome</keyword>
<dbReference type="EMBL" id="JAFCLK010000004">
    <property type="protein sequence ID" value="MBR1135180.1"/>
    <property type="molecule type" value="Genomic_DNA"/>
</dbReference>
<evidence type="ECO:0000259" key="5">
    <source>
        <dbReference type="Pfam" id="PF13817"/>
    </source>
</evidence>
<dbReference type="Pfam" id="PF13007">
    <property type="entry name" value="LZ_Tnp_IS66"/>
    <property type="match status" value="1"/>
</dbReference>
<dbReference type="RefSeq" id="WP_172238581.1">
    <property type="nucleotide sequence ID" value="NZ_JABFDP010000020.1"/>
</dbReference>
<feature type="domain" description="Transposase TnpC homeodomain" evidence="4">
    <location>
        <begin position="49"/>
        <end position="123"/>
    </location>
</feature>
<feature type="compositionally biased region" description="Basic and acidic residues" evidence="1">
    <location>
        <begin position="91"/>
        <end position="107"/>
    </location>
</feature>
<name>A0ABS5G1I3_9BRAD</name>
<organism evidence="6 7">
    <name type="scientific">Bradyrhizobium denitrificans</name>
    <dbReference type="NCBI Taxonomy" id="2734912"/>
    <lineage>
        <taxon>Bacteria</taxon>
        <taxon>Pseudomonadati</taxon>
        <taxon>Pseudomonadota</taxon>
        <taxon>Alphaproteobacteria</taxon>
        <taxon>Hyphomicrobiales</taxon>
        <taxon>Nitrobacteraceae</taxon>
        <taxon>Bradyrhizobium</taxon>
    </lineage>
</organism>
<dbReference type="Pfam" id="PF13817">
    <property type="entry name" value="DDE_Tnp_IS66_C"/>
    <property type="match status" value="1"/>
</dbReference>
<feature type="domain" description="Transposase IS66 central" evidence="2">
    <location>
        <begin position="189"/>
        <end position="477"/>
    </location>
</feature>
<comment type="caution">
    <text evidence="6">The sequence shown here is derived from an EMBL/GenBank/DDBJ whole genome shotgun (WGS) entry which is preliminary data.</text>
</comment>
<dbReference type="Pfam" id="PF03050">
    <property type="entry name" value="DDE_Tnp_IS66"/>
    <property type="match status" value="1"/>
</dbReference>
<accession>A0ABS5G1I3</accession>
<dbReference type="NCBIfam" id="NF033517">
    <property type="entry name" value="transpos_IS66"/>
    <property type="match status" value="1"/>
</dbReference>
<gene>
    <name evidence="6" type="ORF">JQ619_05340</name>
</gene>
<feature type="domain" description="Transposase IS66 zinc-finger binding" evidence="3">
    <location>
        <begin position="129"/>
        <end position="172"/>
    </location>
</feature>
<dbReference type="InterPro" id="IPR052344">
    <property type="entry name" value="Transposase-related"/>
</dbReference>
<evidence type="ECO:0000259" key="3">
    <source>
        <dbReference type="Pfam" id="PF13005"/>
    </source>
</evidence>
<dbReference type="InterPro" id="IPR004291">
    <property type="entry name" value="Transposase_IS66_central"/>
</dbReference>
<reference evidence="7" key="1">
    <citation type="journal article" date="2021" name="ISME J.">
        <title>Evolutionary origin and ecological implication of a unique nif island in free-living Bradyrhizobium lineages.</title>
        <authorList>
            <person name="Tao J."/>
        </authorList>
    </citation>
    <scope>NUCLEOTIDE SEQUENCE [LARGE SCALE GENOMIC DNA]</scope>
    <source>
        <strain evidence="7">SZCCT0094</strain>
    </source>
</reference>
<feature type="region of interest" description="Disordered" evidence="1">
    <location>
        <begin position="87"/>
        <end position="120"/>
    </location>
</feature>
<protein>
    <submittedName>
        <fullName evidence="6">IS66 family transposase</fullName>
    </submittedName>
</protein>